<comment type="caution">
    <text evidence="2">The sequence shown here is derived from an EMBL/GenBank/DDBJ whole genome shotgun (WGS) entry which is preliminary data.</text>
</comment>
<protein>
    <recommendedName>
        <fullName evidence="4">Phage protein</fullName>
    </recommendedName>
</protein>
<evidence type="ECO:0008006" key="4">
    <source>
        <dbReference type="Google" id="ProtNLM"/>
    </source>
</evidence>
<evidence type="ECO:0000256" key="1">
    <source>
        <dbReference type="SAM" id="MobiDB-lite"/>
    </source>
</evidence>
<dbReference type="Proteomes" id="UP000030487">
    <property type="component" value="Unassembled WGS sequence"/>
</dbReference>
<feature type="region of interest" description="Disordered" evidence="1">
    <location>
        <begin position="82"/>
        <end position="123"/>
    </location>
</feature>
<sequence length="123" mass="14613">MAIYFHKKVSAVANEAGISHLIKKSNMQTWADDMRKLIEIDQVDKHQAKQVMDWVTEDSFWKTNVLSAKKLRERFMELAIKMNADKKPSQPKQKPQYDPRDKEIEFQRWIQDGNDPNDFDWSD</sequence>
<evidence type="ECO:0000313" key="3">
    <source>
        <dbReference type="Proteomes" id="UP000030487"/>
    </source>
</evidence>
<reference evidence="2 3" key="1">
    <citation type="submission" date="2014-02" db="EMBL/GenBank/DDBJ databases">
        <title>Draft genome sequence of Lysinibacillus boronitolerans NBRC 103108.</title>
        <authorList>
            <person name="Zhang F."/>
            <person name="Wang G."/>
            <person name="Zhang L."/>
        </authorList>
    </citation>
    <scope>NUCLEOTIDE SEQUENCE [LARGE SCALE GENOMIC DNA]</scope>
    <source>
        <strain evidence="2 3">NBRC 103108</strain>
    </source>
</reference>
<proteinExistence type="predicted"/>
<accession>A0ABR4Y521</accession>
<evidence type="ECO:0000313" key="2">
    <source>
        <dbReference type="EMBL" id="KGR89098.1"/>
    </source>
</evidence>
<dbReference type="EMBL" id="JPVR01000052">
    <property type="protein sequence ID" value="KGR89098.1"/>
    <property type="molecule type" value="Genomic_DNA"/>
</dbReference>
<organism evidence="2 3">
    <name type="scientific">Lysinibacillus boronitolerans JCM 21713 = 10a = NBRC 103108</name>
    <dbReference type="NCBI Taxonomy" id="1294264"/>
    <lineage>
        <taxon>Bacteria</taxon>
        <taxon>Bacillati</taxon>
        <taxon>Bacillota</taxon>
        <taxon>Bacilli</taxon>
        <taxon>Bacillales</taxon>
        <taxon>Bacillaceae</taxon>
        <taxon>Lysinibacillus</taxon>
    </lineage>
</organism>
<keyword evidence="3" id="KW-1185">Reference proteome</keyword>
<feature type="compositionally biased region" description="Basic and acidic residues" evidence="1">
    <location>
        <begin position="95"/>
        <end position="106"/>
    </location>
</feature>
<name>A0ABR4Y521_9BACI</name>
<gene>
    <name evidence="2" type="ORF">CD31_01605</name>
</gene>